<protein>
    <submittedName>
        <fullName evidence="2">Uncharacterized protein</fullName>
    </submittedName>
</protein>
<keyword evidence="3" id="KW-1185">Reference proteome</keyword>
<reference evidence="2 3" key="1">
    <citation type="submission" date="2016-03" db="EMBL/GenBank/DDBJ databases">
        <title>Cyphomyrmex costatus WGS genome.</title>
        <authorList>
            <person name="Nygaard S."/>
            <person name="Hu H."/>
            <person name="Boomsma J."/>
            <person name="Zhang G."/>
        </authorList>
    </citation>
    <scope>NUCLEOTIDE SEQUENCE [LARGE SCALE GENOMIC DNA]</scope>
    <source>
        <strain evidence="2">MS0001</strain>
        <tissue evidence="2">Whole body</tissue>
    </source>
</reference>
<dbReference type="EMBL" id="KQ977580">
    <property type="protein sequence ID" value="KYN01788.1"/>
    <property type="molecule type" value="Genomic_DNA"/>
</dbReference>
<feature type="region of interest" description="Disordered" evidence="1">
    <location>
        <begin position="27"/>
        <end position="82"/>
    </location>
</feature>
<proteinExistence type="predicted"/>
<accession>A0A195CM54</accession>
<dbReference type="AlphaFoldDB" id="A0A195CM54"/>
<dbReference type="Proteomes" id="UP000078542">
    <property type="component" value="Unassembled WGS sequence"/>
</dbReference>
<name>A0A195CM54_9HYME</name>
<evidence type="ECO:0000313" key="2">
    <source>
        <dbReference type="EMBL" id="KYN01788.1"/>
    </source>
</evidence>
<sequence length="228" mass="26529">MSRILSPGYRLILCANKPFRPGVKLSVTPERSPTRSLCRRRRRLIPTTGPRGLRLPSPPSGTANLLKPSLSSSSSSSSRFRNIGNCMKHASHGVYQDVRNRPLRINKRGRERRAFRGTFNLRQDRGWVNDRLETTKRRLENDDDEGSLVPWYQLLREKTGEWTRREVIGTLRDRTIKTLNAARDDDVFVLETLILYGALKRNTEKDYYTIFYFKLFCDKLNFTYSSNI</sequence>
<gene>
    <name evidence="2" type="ORF">ALC62_07468</name>
</gene>
<evidence type="ECO:0000256" key="1">
    <source>
        <dbReference type="SAM" id="MobiDB-lite"/>
    </source>
</evidence>
<feature type="compositionally biased region" description="Low complexity" evidence="1">
    <location>
        <begin position="69"/>
        <end position="78"/>
    </location>
</feature>
<organism evidence="2 3">
    <name type="scientific">Cyphomyrmex costatus</name>
    <dbReference type="NCBI Taxonomy" id="456900"/>
    <lineage>
        <taxon>Eukaryota</taxon>
        <taxon>Metazoa</taxon>
        <taxon>Ecdysozoa</taxon>
        <taxon>Arthropoda</taxon>
        <taxon>Hexapoda</taxon>
        <taxon>Insecta</taxon>
        <taxon>Pterygota</taxon>
        <taxon>Neoptera</taxon>
        <taxon>Endopterygota</taxon>
        <taxon>Hymenoptera</taxon>
        <taxon>Apocrita</taxon>
        <taxon>Aculeata</taxon>
        <taxon>Formicoidea</taxon>
        <taxon>Formicidae</taxon>
        <taxon>Myrmicinae</taxon>
        <taxon>Cyphomyrmex</taxon>
    </lineage>
</organism>
<evidence type="ECO:0000313" key="3">
    <source>
        <dbReference type="Proteomes" id="UP000078542"/>
    </source>
</evidence>